<dbReference type="KEGG" id="salw:CP975_30560"/>
<reference evidence="5 6" key="1">
    <citation type="submission" date="2017-09" db="EMBL/GenBank/DDBJ databases">
        <authorList>
            <person name="Lee N."/>
            <person name="Cho B.-K."/>
        </authorList>
    </citation>
    <scope>NUCLEOTIDE SEQUENCE [LARGE SCALE GENOMIC DNA]</scope>
    <source>
        <strain evidence="5 6">ATCC 12461</strain>
    </source>
</reference>
<dbReference type="Pfam" id="PF01037">
    <property type="entry name" value="AsnC_trans_reg"/>
    <property type="match status" value="1"/>
</dbReference>
<feature type="domain" description="HTH asnC-type" evidence="4">
    <location>
        <begin position="52"/>
        <end position="112"/>
    </location>
</feature>
<dbReference type="Proteomes" id="UP000326553">
    <property type="component" value="Chromosome"/>
</dbReference>
<dbReference type="Pfam" id="PF13404">
    <property type="entry name" value="HTH_AsnC-type"/>
    <property type="match status" value="1"/>
</dbReference>
<gene>
    <name evidence="5" type="ORF">CP975_30560</name>
</gene>
<evidence type="ECO:0000313" key="5">
    <source>
        <dbReference type="EMBL" id="QEV22648.1"/>
    </source>
</evidence>
<keyword evidence="2" id="KW-0238">DNA-binding</keyword>
<keyword evidence="6" id="KW-1185">Reference proteome</keyword>
<dbReference type="PANTHER" id="PTHR30154">
    <property type="entry name" value="LEUCINE-RESPONSIVE REGULATORY PROTEIN"/>
    <property type="match status" value="1"/>
</dbReference>
<dbReference type="InterPro" id="IPR036390">
    <property type="entry name" value="WH_DNA-bd_sf"/>
</dbReference>
<evidence type="ECO:0000259" key="4">
    <source>
        <dbReference type="PROSITE" id="PS50956"/>
    </source>
</evidence>
<keyword evidence="3" id="KW-0804">Transcription</keyword>
<evidence type="ECO:0000256" key="1">
    <source>
        <dbReference type="ARBA" id="ARBA00023015"/>
    </source>
</evidence>
<name>A0A5J6HSH4_STRAD</name>
<dbReference type="EMBL" id="CP023695">
    <property type="protein sequence ID" value="QEV22648.1"/>
    <property type="molecule type" value="Genomic_DNA"/>
</dbReference>
<dbReference type="SMART" id="SM00344">
    <property type="entry name" value="HTH_ASNC"/>
    <property type="match status" value="2"/>
</dbReference>
<dbReference type="InterPro" id="IPR019888">
    <property type="entry name" value="Tscrpt_reg_AsnC-like"/>
</dbReference>
<dbReference type="InterPro" id="IPR000485">
    <property type="entry name" value="AsnC-type_HTH_dom"/>
</dbReference>
<dbReference type="SUPFAM" id="SSF54909">
    <property type="entry name" value="Dimeric alpha+beta barrel"/>
    <property type="match status" value="1"/>
</dbReference>
<dbReference type="GO" id="GO:0043200">
    <property type="term" value="P:response to amino acid"/>
    <property type="evidence" value="ECO:0007669"/>
    <property type="project" value="TreeGrafter"/>
</dbReference>
<dbReference type="Gene3D" id="1.10.10.10">
    <property type="entry name" value="Winged helix-like DNA-binding domain superfamily/Winged helix DNA-binding domain"/>
    <property type="match status" value="2"/>
</dbReference>
<dbReference type="AlphaFoldDB" id="A0A5J6HSH4"/>
<protein>
    <submittedName>
        <fullName evidence="5">AsnC family transcriptional regulator</fullName>
    </submittedName>
</protein>
<evidence type="ECO:0000256" key="3">
    <source>
        <dbReference type="ARBA" id="ARBA00023163"/>
    </source>
</evidence>
<organism evidence="5 6">
    <name type="scientific">Streptomyces alboniger</name>
    <dbReference type="NCBI Taxonomy" id="132473"/>
    <lineage>
        <taxon>Bacteria</taxon>
        <taxon>Bacillati</taxon>
        <taxon>Actinomycetota</taxon>
        <taxon>Actinomycetes</taxon>
        <taxon>Kitasatosporales</taxon>
        <taxon>Streptomycetaceae</taxon>
        <taxon>Streptomyces</taxon>
        <taxon>Streptomyces aurantiacus group</taxon>
    </lineage>
</organism>
<dbReference type="Gene3D" id="3.30.70.920">
    <property type="match status" value="1"/>
</dbReference>
<dbReference type="SUPFAM" id="SSF46785">
    <property type="entry name" value="Winged helix' DNA-binding domain"/>
    <property type="match status" value="1"/>
</dbReference>
<dbReference type="InterPro" id="IPR011008">
    <property type="entry name" value="Dimeric_a/b-barrel"/>
</dbReference>
<dbReference type="InterPro" id="IPR036388">
    <property type="entry name" value="WH-like_DNA-bd_sf"/>
</dbReference>
<accession>A0A5J6HSH4</accession>
<sequence length="371" mass="40636">MYAFPVLRLVVRVTRARLLVRWGRGERSRCLRTHGCTNPTCEGVLLVESEDFDELDLKLLHALEIDGRAPFSRVAGVLGVSDQTVARRFRRLRAEAGLRIVGVRDSARLGRDQWMLRLRCAPDSAEAIAAALARRPDTAWVHLTSAGTEVVCMTLPRTPGDYDDLLFGKLLRTRQLVEVTAHQLLRNFYGGRTGWIGKHRPLTDEQVAALRPAEPSTGPGPVSIAPDDEPLVAALKADGRATYPELQRLTGRSESAVKRRVAALLGSGALYIDTEYDTARFGFGTAAMLWVTVAPGALDEVGRAMAGHPEIAHASAVTGSANLMATVITRDTAELYTYLSGTLGPLDGVRHIESAPLLRRFKELTYPRPLR</sequence>
<dbReference type="PROSITE" id="PS50956">
    <property type="entry name" value="HTH_ASNC_2"/>
    <property type="match status" value="1"/>
</dbReference>
<evidence type="ECO:0000256" key="2">
    <source>
        <dbReference type="ARBA" id="ARBA00023125"/>
    </source>
</evidence>
<dbReference type="GO" id="GO:0005829">
    <property type="term" value="C:cytosol"/>
    <property type="evidence" value="ECO:0007669"/>
    <property type="project" value="TreeGrafter"/>
</dbReference>
<dbReference type="InterPro" id="IPR019887">
    <property type="entry name" value="Tscrpt_reg_AsnC/Lrp_C"/>
</dbReference>
<keyword evidence="1" id="KW-0805">Transcription regulation</keyword>
<dbReference type="GO" id="GO:0043565">
    <property type="term" value="F:sequence-specific DNA binding"/>
    <property type="evidence" value="ECO:0007669"/>
    <property type="project" value="InterPro"/>
</dbReference>
<dbReference type="PANTHER" id="PTHR30154:SF34">
    <property type="entry name" value="TRANSCRIPTIONAL REGULATOR AZLB"/>
    <property type="match status" value="1"/>
</dbReference>
<evidence type="ECO:0000313" key="6">
    <source>
        <dbReference type="Proteomes" id="UP000326553"/>
    </source>
</evidence>
<dbReference type="OrthoDB" id="3453230at2"/>
<proteinExistence type="predicted"/>